<dbReference type="OrthoDB" id="9812295at2"/>
<dbReference type="SUPFAM" id="SSF54427">
    <property type="entry name" value="NTF2-like"/>
    <property type="match status" value="1"/>
</dbReference>
<gene>
    <name evidence="2" type="ordered locus">Plav_2545</name>
</gene>
<dbReference type="Pfam" id="PF13474">
    <property type="entry name" value="SnoaL_3"/>
    <property type="match status" value="1"/>
</dbReference>
<dbReference type="InterPro" id="IPR032710">
    <property type="entry name" value="NTF2-like_dom_sf"/>
</dbReference>
<organism evidence="2 3">
    <name type="scientific">Parvibaculum lavamentivorans (strain DS-1 / DSM 13023 / NCIMB 13966)</name>
    <dbReference type="NCBI Taxonomy" id="402881"/>
    <lineage>
        <taxon>Bacteria</taxon>
        <taxon>Pseudomonadati</taxon>
        <taxon>Pseudomonadota</taxon>
        <taxon>Alphaproteobacteria</taxon>
        <taxon>Hyphomicrobiales</taxon>
        <taxon>Parvibaculaceae</taxon>
        <taxon>Parvibaculum</taxon>
    </lineage>
</organism>
<dbReference type="RefSeq" id="WP_012111465.1">
    <property type="nucleotide sequence ID" value="NC_009719.1"/>
</dbReference>
<feature type="domain" description="SnoaL-like" evidence="1">
    <location>
        <begin position="8"/>
        <end position="126"/>
    </location>
</feature>
<dbReference type="eggNOG" id="COG4319">
    <property type="taxonomic scope" value="Bacteria"/>
</dbReference>
<dbReference type="EMBL" id="CP000774">
    <property type="protein sequence ID" value="ABS64154.1"/>
    <property type="molecule type" value="Genomic_DNA"/>
</dbReference>
<name>A7HW71_PARL1</name>
<dbReference type="AlphaFoldDB" id="A7HW71"/>
<evidence type="ECO:0000313" key="2">
    <source>
        <dbReference type="EMBL" id="ABS64154.1"/>
    </source>
</evidence>
<keyword evidence="3" id="KW-1185">Reference proteome</keyword>
<dbReference type="HOGENOM" id="CLU_132094_0_0_5"/>
<protein>
    <recommendedName>
        <fullName evidence="1">SnoaL-like domain-containing protein</fullName>
    </recommendedName>
</protein>
<dbReference type="InterPro" id="IPR037401">
    <property type="entry name" value="SnoaL-like"/>
</dbReference>
<dbReference type="Proteomes" id="UP000006377">
    <property type="component" value="Chromosome"/>
</dbReference>
<accession>A7HW71</accession>
<dbReference type="KEGG" id="pla:Plav_2545"/>
<evidence type="ECO:0000313" key="3">
    <source>
        <dbReference type="Proteomes" id="UP000006377"/>
    </source>
</evidence>
<reference evidence="2 3" key="1">
    <citation type="journal article" date="2011" name="Stand. Genomic Sci.">
        <title>Complete genome sequence of Parvibaculum lavamentivorans type strain (DS-1(T)).</title>
        <authorList>
            <person name="Schleheck D."/>
            <person name="Weiss M."/>
            <person name="Pitluck S."/>
            <person name="Bruce D."/>
            <person name="Land M.L."/>
            <person name="Han S."/>
            <person name="Saunders E."/>
            <person name="Tapia R."/>
            <person name="Detter C."/>
            <person name="Brettin T."/>
            <person name="Han J."/>
            <person name="Woyke T."/>
            <person name="Goodwin L."/>
            <person name="Pennacchio L."/>
            <person name="Nolan M."/>
            <person name="Cook A.M."/>
            <person name="Kjelleberg S."/>
            <person name="Thomas T."/>
        </authorList>
    </citation>
    <scope>NUCLEOTIDE SEQUENCE [LARGE SCALE GENOMIC DNA]</scope>
    <source>
        <strain evidence="3">DS-1 / DSM 13023 / NCIMB 13966</strain>
    </source>
</reference>
<dbReference type="STRING" id="402881.Plav_2545"/>
<proteinExistence type="predicted"/>
<sequence>MSPQQEIAALGARIQEAHAAKDAGALAACYAPEAFFFDLAPPLLHRGFDAASTSAWFATWDGPIRLETRDLEIVIEGSSAWAAALQHMRGTKTDGEKVDLWFRTTTCFTKRAGKWLILHDHASVPFHMDGSYRAAIGLTPEQADA</sequence>
<dbReference type="Gene3D" id="3.10.450.50">
    <property type="match status" value="1"/>
</dbReference>
<evidence type="ECO:0000259" key="1">
    <source>
        <dbReference type="Pfam" id="PF13474"/>
    </source>
</evidence>